<sequence length="375" mass="41285">MDRPIKRLKAATYDAEDDEDELGLEPAEFAARQDPGYQLEKGRAMAAYKLKSSLEDIFKKYEKDFTGIGDEIDLRTGDIVIDNGHLHSMRDAQDTGERDRSQSEGAEDEDDANTSEEEDRILLGASSARKGPFNVLSRPKTPSQLGSWPRLTSLMGGGLGSRLPAMSALRFPFMGPTSLSLGSFRADIVDPAWSVPELPVAGFTFPPNHAAGGARSHYVNTKRATRQPLRGPEDEVAEDDDILLGVGRTDLQTKPGDRSGSRGALPEETRTTFEIVLKRTHNTATVDAPQPVETAARNVVDPSYAFSDEEEAMSDSAEEEITVAERIRVTEPSSITLRKTQPGRLNTTYASHGQTPYITQAMRYSFYRFSHTGRN</sequence>
<dbReference type="PANTHER" id="PTHR15992">
    <property type="entry name" value="HOLLIDAY JUNCTION RECOGNITION PROTEIN"/>
    <property type="match status" value="1"/>
</dbReference>
<dbReference type="GO" id="GO:0042393">
    <property type="term" value="F:histone binding"/>
    <property type="evidence" value="ECO:0007669"/>
    <property type="project" value="InterPro"/>
</dbReference>
<dbReference type="PANTHER" id="PTHR15992:SF5">
    <property type="entry name" value="HOLLIDAY JUNCTION RECOGNITION PROTEIN"/>
    <property type="match status" value="1"/>
</dbReference>
<dbReference type="InterPro" id="IPR009072">
    <property type="entry name" value="Histone-fold"/>
</dbReference>
<reference evidence="2" key="1">
    <citation type="submission" date="2022-07" db="EMBL/GenBank/DDBJ databases">
        <title>Fungi with potential for degradation of polypropylene.</title>
        <authorList>
            <person name="Gostincar C."/>
        </authorList>
    </citation>
    <scope>NUCLEOTIDE SEQUENCE</scope>
    <source>
        <strain evidence="2">EXF-13308</strain>
    </source>
</reference>
<comment type="caution">
    <text evidence="2">The sequence shown here is derived from an EMBL/GenBank/DDBJ whole genome shotgun (WGS) entry which is preliminary data.</text>
</comment>
<feature type="compositionally biased region" description="Basic and acidic residues" evidence="1">
    <location>
        <begin position="255"/>
        <end position="268"/>
    </location>
</feature>
<keyword evidence="3" id="KW-1185">Reference proteome</keyword>
<feature type="region of interest" description="Disordered" evidence="1">
    <location>
        <begin position="87"/>
        <end position="117"/>
    </location>
</feature>
<feature type="compositionally biased region" description="Basic and acidic residues" evidence="1">
    <location>
        <begin position="87"/>
        <end position="102"/>
    </location>
</feature>
<gene>
    <name evidence="2" type="ORF">NKR23_g10926</name>
</gene>
<evidence type="ECO:0000256" key="1">
    <source>
        <dbReference type="SAM" id="MobiDB-lite"/>
    </source>
</evidence>
<dbReference type="Proteomes" id="UP001174694">
    <property type="component" value="Unassembled WGS sequence"/>
</dbReference>
<proteinExistence type="predicted"/>
<name>A0AA38RBS4_9PEZI</name>
<feature type="region of interest" description="Disordered" evidence="1">
    <location>
        <begin position="249"/>
        <end position="268"/>
    </location>
</feature>
<dbReference type="Gene3D" id="1.10.20.10">
    <property type="entry name" value="Histone, subunit A"/>
    <property type="match status" value="1"/>
</dbReference>
<organism evidence="2 3">
    <name type="scientific">Pleurostoma richardsiae</name>
    <dbReference type="NCBI Taxonomy" id="41990"/>
    <lineage>
        <taxon>Eukaryota</taxon>
        <taxon>Fungi</taxon>
        <taxon>Dikarya</taxon>
        <taxon>Ascomycota</taxon>
        <taxon>Pezizomycotina</taxon>
        <taxon>Sordariomycetes</taxon>
        <taxon>Sordariomycetidae</taxon>
        <taxon>Calosphaeriales</taxon>
        <taxon>Pleurostomataceae</taxon>
        <taxon>Pleurostoma</taxon>
    </lineage>
</organism>
<dbReference type="Pfam" id="PF10384">
    <property type="entry name" value="Scm3"/>
    <property type="match status" value="1"/>
</dbReference>
<dbReference type="InterPro" id="IPR018465">
    <property type="entry name" value="Scm3/HJURP"/>
</dbReference>
<feature type="region of interest" description="Disordered" evidence="1">
    <location>
        <begin position="1"/>
        <end position="37"/>
    </location>
</feature>
<protein>
    <submittedName>
        <fullName evidence="2">Uncharacterized protein</fullName>
    </submittedName>
</protein>
<evidence type="ECO:0000313" key="2">
    <source>
        <dbReference type="EMBL" id="KAJ9133132.1"/>
    </source>
</evidence>
<accession>A0AA38RBS4</accession>
<dbReference type="GO" id="GO:0046982">
    <property type="term" value="F:protein heterodimerization activity"/>
    <property type="evidence" value="ECO:0007669"/>
    <property type="project" value="InterPro"/>
</dbReference>
<feature type="compositionally biased region" description="Acidic residues" evidence="1">
    <location>
        <begin position="105"/>
        <end position="117"/>
    </location>
</feature>
<dbReference type="GO" id="GO:0005634">
    <property type="term" value="C:nucleus"/>
    <property type="evidence" value="ECO:0007669"/>
    <property type="project" value="InterPro"/>
</dbReference>
<evidence type="ECO:0000313" key="3">
    <source>
        <dbReference type="Proteomes" id="UP001174694"/>
    </source>
</evidence>
<feature type="compositionally biased region" description="Acidic residues" evidence="1">
    <location>
        <begin position="14"/>
        <end position="23"/>
    </location>
</feature>
<dbReference type="EMBL" id="JANBVO010000052">
    <property type="protein sequence ID" value="KAJ9133132.1"/>
    <property type="molecule type" value="Genomic_DNA"/>
</dbReference>
<dbReference type="AlphaFoldDB" id="A0AA38RBS4"/>